<dbReference type="AlphaFoldDB" id="A0A164I0U5"/>
<accession>A0A164I0U5</accession>
<gene>
    <name evidence="1" type="ORF">AWN90_14715</name>
</gene>
<dbReference type="Proteomes" id="UP000076512">
    <property type="component" value="Unassembled WGS sequence"/>
</dbReference>
<protein>
    <submittedName>
        <fullName evidence="1">Uncharacterized protein</fullName>
    </submittedName>
</protein>
<dbReference type="RefSeq" id="WP_067581063.1">
    <property type="nucleotide sequence ID" value="NZ_JABMCZ010000002.1"/>
</dbReference>
<name>A0A164I0U5_9NOCA</name>
<comment type="caution">
    <text evidence="1">The sequence shown here is derived from an EMBL/GenBank/DDBJ whole genome shotgun (WGS) entry which is preliminary data.</text>
</comment>
<keyword evidence="2" id="KW-1185">Reference proteome</keyword>
<organism evidence="1 2">
    <name type="scientific">Nocardia terpenica</name>
    <dbReference type="NCBI Taxonomy" id="455432"/>
    <lineage>
        <taxon>Bacteria</taxon>
        <taxon>Bacillati</taxon>
        <taxon>Actinomycetota</taxon>
        <taxon>Actinomycetes</taxon>
        <taxon>Mycobacteriales</taxon>
        <taxon>Nocardiaceae</taxon>
        <taxon>Nocardia</taxon>
    </lineage>
</organism>
<dbReference type="OrthoDB" id="3375894at2"/>
<evidence type="ECO:0000313" key="1">
    <source>
        <dbReference type="EMBL" id="KZM68995.1"/>
    </source>
</evidence>
<dbReference type="EMBL" id="LWGR01000021">
    <property type="protein sequence ID" value="KZM68995.1"/>
    <property type="molecule type" value="Genomic_DNA"/>
</dbReference>
<proteinExistence type="predicted"/>
<sequence length="434" mass="46823">MNVLTLPEIDAEMATRTSEVDAITATLLELDKHPGLTLLRGYAPTGTTAERWRPVRQLLDLMWEDYGRLQTILNEARTLRSRRTRPTDADRAELTRMLRDRPYEASRTPIPLAQRSLTGPSEQVLFVGIADTLHRMRDCFPVIAAFLDSVDAINSRVLTGLSPLQVRLDEYGGATAELRAIAEGVAELLSRSATDPLSFTPADVDARIERLTQRLRGEADTLTTLRAMGVDWAASVAETQALLDDLRAAHVRAEQVRIEAERKIRTAPLPVPPDPSARLQAELDALAGPGGNGGGDAIVEVAGRGAATVIEGPGGVSRIVPGAPVKPVVRRVGSISDATALLDLRRRIAEAAEIVAADEGLARGLLDRRAELRGRLTAYQAKAARLGVGEDREVLACNQIAAGLLSRTPCDLAAVTRSVTDYQQIIAEKSGRRG</sequence>
<dbReference type="STRING" id="455432.AWN90_14715"/>
<evidence type="ECO:0000313" key="2">
    <source>
        <dbReference type="Proteomes" id="UP000076512"/>
    </source>
</evidence>
<reference evidence="1 2" key="1">
    <citation type="submission" date="2016-04" db="EMBL/GenBank/DDBJ databases">
        <authorList>
            <person name="Evans L.H."/>
            <person name="Alamgir A."/>
            <person name="Owens N."/>
            <person name="Weber N.D."/>
            <person name="Virtaneva K."/>
            <person name="Barbian K."/>
            <person name="Babar A."/>
            <person name="Rosenke K."/>
        </authorList>
    </citation>
    <scope>NUCLEOTIDE SEQUENCE [LARGE SCALE GENOMIC DNA]</scope>
    <source>
        <strain evidence="1 2">IFM 0406</strain>
    </source>
</reference>